<dbReference type="InterPro" id="IPR003439">
    <property type="entry name" value="ABC_transporter-like_ATP-bd"/>
</dbReference>
<dbReference type="GO" id="GO:0005524">
    <property type="term" value="F:ATP binding"/>
    <property type="evidence" value="ECO:0007669"/>
    <property type="project" value="InterPro"/>
</dbReference>
<dbReference type="GO" id="GO:0016887">
    <property type="term" value="F:ATP hydrolysis activity"/>
    <property type="evidence" value="ECO:0007669"/>
    <property type="project" value="InterPro"/>
</dbReference>
<protein>
    <submittedName>
        <fullName evidence="2">Daunorubicin resistance ABC transporter ATPase subunit</fullName>
    </submittedName>
</protein>
<reference evidence="2" key="2">
    <citation type="journal article" date="2014" name="ISME J.">
        <title>Microbial stratification in low pH oxic and suboxic macroscopic growths along an acid mine drainage.</title>
        <authorList>
            <person name="Mendez-Garcia C."/>
            <person name="Mesa V."/>
            <person name="Sprenger R.R."/>
            <person name="Richter M."/>
            <person name="Diez M.S."/>
            <person name="Solano J."/>
            <person name="Bargiela R."/>
            <person name="Golyshina O.V."/>
            <person name="Manteca A."/>
            <person name="Ramos J.L."/>
            <person name="Gallego J.R."/>
            <person name="Llorente I."/>
            <person name="Martins Dos Santos V.A."/>
            <person name="Jensen O.N."/>
            <person name="Pelaez A.I."/>
            <person name="Sanchez J."/>
            <person name="Ferrer M."/>
        </authorList>
    </citation>
    <scope>NUCLEOTIDE SEQUENCE</scope>
</reference>
<evidence type="ECO:0000259" key="1">
    <source>
        <dbReference type="Pfam" id="PF00005"/>
    </source>
</evidence>
<name>T1BFC6_9ZZZZ</name>
<dbReference type="SUPFAM" id="SSF52540">
    <property type="entry name" value="P-loop containing nucleoside triphosphate hydrolases"/>
    <property type="match status" value="1"/>
</dbReference>
<dbReference type="EMBL" id="AUZY01007042">
    <property type="protein sequence ID" value="EQD51749.1"/>
    <property type="molecule type" value="Genomic_DNA"/>
</dbReference>
<dbReference type="AlphaFoldDB" id="T1BFC6"/>
<feature type="domain" description="ABC transporter" evidence="1">
    <location>
        <begin position="10"/>
        <end position="60"/>
    </location>
</feature>
<proteinExistence type="predicted"/>
<dbReference type="Pfam" id="PF00005">
    <property type="entry name" value="ABC_tran"/>
    <property type="match status" value="1"/>
</dbReference>
<dbReference type="InterPro" id="IPR027417">
    <property type="entry name" value="P-loop_NTPase"/>
</dbReference>
<feature type="non-terminal residue" evidence="2">
    <location>
        <position position="1"/>
    </location>
</feature>
<dbReference type="Gene3D" id="3.40.50.300">
    <property type="entry name" value="P-loop containing nucleotide triphosphate hydrolases"/>
    <property type="match status" value="1"/>
</dbReference>
<accession>T1BFC6</accession>
<evidence type="ECO:0000313" key="2">
    <source>
        <dbReference type="EMBL" id="EQD51749.1"/>
    </source>
</evidence>
<dbReference type="PANTHER" id="PTHR43582:SF2">
    <property type="entry name" value="LINEARMYCIN RESISTANCE ATP-BINDING PROTEIN LNRL"/>
    <property type="match status" value="1"/>
</dbReference>
<comment type="caution">
    <text evidence="2">The sequence shown here is derived from an EMBL/GenBank/DDBJ whole genome shotgun (WGS) entry which is preliminary data.</text>
</comment>
<reference evidence="2" key="1">
    <citation type="submission" date="2013-08" db="EMBL/GenBank/DDBJ databases">
        <authorList>
            <person name="Mendez C."/>
            <person name="Richter M."/>
            <person name="Ferrer M."/>
            <person name="Sanchez J."/>
        </authorList>
    </citation>
    <scope>NUCLEOTIDE SEQUENCE</scope>
</reference>
<dbReference type="PANTHER" id="PTHR43582">
    <property type="entry name" value="LINEARMYCIN RESISTANCE ATP-BINDING PROTEIN LNRL"/>
    <property type="match status" value="1"/>
</dbReference>
<sequence>LYGIPRSERKPRIRGALESIGLREYADVLVRQYSGGMIRRLEIAQAMLSRPRVLFMDEPTVGLDPIAREAVWLQIEQLREKYEATVLLTTHYMEEADRLCDRLAIFHHGKVVALGSPRELKEGLGRPHATLEDVFVHYAGEGMDSGGSFRDTRQIRSTAVRLR</sequence>
<gene>
    <name evidence="2" type="ORF">B1B_10901</name>
</gene>
<organism evidence="2">
    <name type="scientific">mine drainage metagenome</name>
    <dbReference type="NCBI Taxonomy" id="410659"/>
    <lineage>
        <taxon>unclassified sequences</taxon>
        <taxon>metagenomes</taxon>
        <taxon>ecological metagenomes</taxon>
    </lineage>
</organism>